<sequence>GLRQAFTAKLLDRVLNFDRRVAMEANAAPAIVLFVTQTKIKME</sequence>
<name>A0A4R3HNN8_PAULE</name>
<organism evidence="1 2">
    <name type="scientific">Paucimonas lemoignei</name>
    <name type="common">Pseudomonas lemoignei</name>
    <dbReference type="NCBI Taxonomy" id="29443"/>
    <lineage>
        <taxon>Bacteria</taxon>
        <taxon>Pseudomonadati</taxon>
        <taxon>Pseudomonadota</taxon>
        <taxon>Betaproteobacteria</taxon>
        <taxon>Burkholderiales</taxon>
        <taxon>Burkholderiaceae</taxon>
        <taxon>Paucimonas</taxon>
    </lineage>
</organism>
<dbReference type="Proteomes" id="UP000295382">
    <property type="component" value="Unassembled WGS sequence"/>
</dbReference>
<dbReference type="EMBL" id="SLZQ01000027">
    <property type="protein sequence ID" value="TCS31962.1"/>
    <property type="molecule type" value="Genomic_DNA"/>
</dbReference>
<feature type="non-terminal residue" evidence="1">
    <location>
        <position position="1"/>
    </location>
</feature>
<comment type="caution">
    <text evidence="1">The sequence shown here is derived from an EMBL/GenBank/DDBJ whole genome shotgun (WGS) entry which is preliminary data.</text>
</comment>
<reference evidence="1 2" key="1">
    <citation type="submission" date="2019-03" db="EMBL/GenBank/DDBJ databases">
        <title>Genomic Encyclopedia of Type Strains, Phase IV (KMG-IV): sequencing the most valuable type-strain genomes for metagenomic binning, comparative biology and taxonomic classification.</title>
        <authorList>
            <person name="Goeker M."/>
        </authorList>
    </citation>
    <scope>NUCLEOTIDE SEQUENCE [LARGE SCALE GENOMIC DNA]</scope>
    <source>
        <strain evidence="1 2">DSM 7445</strain>
    </source>
</reference>
<evidence type="ECO:0000313" key="1">
    <source>
        <dbReference type="EMBL" id="TCS31962.1"/>
    </source>
</evidence>
<proteinExistence type="predicted"/>
<protein>
    <submittedName>
        <fullName evidence="1">Uncharacterized protein</fullName>
    </submittedName>
</protein>
<evidence type="ECO:0000313" key="2">
    <source>
        <dbReference type="Proteomes" id="UP000295382"/>
    </source>
</evidence>
<gene>
    <name evidence="1" type="ORF">EDC30_1275</name>
</gene>
<accession>A0A4R3HNN8</accession>
<dbReference type="AlphaFoldDB" id="A0A4R3HNN8"/>
<keyword evidence="2" id="KW-1185">Reference proteome</keyword>